<comment type="caution">
    <text evidence="1">The sequence shown here is derived from an EMBL/GenBank/DDBJ whole genome shotgun (WGS) entry which is preliminary data.</text>
</comment>
<dbReference type="EMBL" id="SUYD01000001">
    <property type="protein sequence ID" value="MBE6265055.1"/>
    <property type="molecule type" value="Genomic_DNA"/>
</dbReference>
<gene>
    <name evidence="1" type="ORF">E7102_01080</name>
</gene>
<name>A0A928GHJ5_XYLRU</name>
<proteinExistence type="predicted"/>
<accession>A0A928GHJ5</accession>
<evidence type="ECO:0000313" key="1">
    <source>
        <dbReference type="EMBL" id="MBE6265055.1"/>
    </source>
</evidence>
<organism evidence="1 2">
    <name type="scientific">Xylanibacter ruminicola</name>
    <name type="common">Prevotella ruminicola</name>
    <dbReference type="NCBI Taxonomy" id="839"/>
    <lineage>
        <taxon>Bacteria</taxon>
        <taxon>Pseudomonadati</taxon>
        <taxon>Bacteroidota</taxon>
        <taxon>Bacteroidia</taxon>
        <taxon>Bacteroidales</taxon>
        <taxon>Prevotellaceae</taxon>
        <taxon>Xylanibacter</taxon>
    </lineage>
</organism>
<reference evidence="1" key="1">
    <citation type="submission" date="2019-04" db="EMBL/GenBank/DDBJ databases">
        <title>Evolution of Biomass-Degrading Anaerobic Consortia Revealed by Metagenomics.</title>
        <authorList>
            <person name="Peng X."/>
        </authorList>
    </citation>
    <scope>NUCLEOTIDE SEQUENCE</scope>
    <source>
        <strain evidence="1">SIG141</strain>
    </source>
</reference>
<dbReference type="Proteomes" id="UP000763088">
    <property type="component" value="Unassembled WGS sequence"/>
</dbReference>
<evidence type="ECO:0000313" key="2">
    <source>
        <dbReference type="Proteomes" id="UP000763088"/>
    </source>
</evidence>
<dbReference type="AlphaFoldDB" id="A0A928GHJ5"/>
<protein>
    <submittedName>
        <fullName evidence="1">Uncharacterized protein</fullName>
    </submittedName>
</protein>
<sequence length="237" mass="27519">MYQEKENILPAMKAIANTIAAYLPLLSFALNFYEEKQSQAAQRKILRLEEFYRILSERIGDIKDEINTDYVSKEDFADIFEQTATHIMNERIEEKRRCFQNVFVNSIVADSCSYDKTEKYMRLLVDMSSLELKILSVLNNPANYNEKVGNIIKDPDEGNLYIGFSLSSYNHIDMLAKLLNESQEEIKDALYYLQSNRMIVEQSNAIRTHVNGHPIHLLDNNLTPRGKDFVNYVLSEK</sequence>